<proteinExistence type="predicted"/>
<protein>
    <submittedName>
        <fullName evidence="2">Uncharacterized protein</fullName>
    </submittedName>
</protein>
<keyword evidence="1" id="KW-0472">Membrane</keyword>
<evidence type="ECO:0000313" key="2">
    <source>
        <dbReference type="EMBL" id="CAK9027849.1"/>
    </source>
</evidence>
<comment type="caution">
    <text evidence="2">The sequence shown here is derived from an EMBL/GenBank/DDBJ whole genome shotgun (WGS) entry which is preliminary data.</text>
</comment>
<reference evidence="2 3" key="1">
    <citation type="submission" date="2024-02" db="EMBL/GenBank/DDBJ databases">
        <authorList>
            <person name="Chen Y."/>
            <person name="Shah S."/>
            <person name="Dougan E. K."/>
            <person name="Thang M."/>
            <person name="Chan C."/>
        </authorList>
    </citation>
    <scope>NUCLEOTIDE SEQUENCE [LARGE SCALE GENOMIC DNA]</scope>
</reference>
<sequence>MELPTPILLNISGAGESTTPTPKSLFHRAVKAASLALDAIPRWTGMDLAVPGPLVSHEALKQESAVKDPKQRKVRFQEPDIIEVPSWKDETRQMYFNSAIDQDDLLEDAIDLLVKQMQRFVSSRVALLVTSTAALTGMAVMGMSENLLQM</sequence>
<evidence type="ECO:0000313" key="3">
    <source>
        <dbReference type="Proteomes" id="UP001642464"/>
    </source>
</evidence>
<name>A0ABP0KPI4_9DINO</name>
<evidence type="ECO:0000256" key="1">
    <source>
        <dbReference type="SAM" id="Phobius"/>
    </source>
</evidence>
<accession>A0ABP0KPI4</accession>
<keyword evidence="1" id="KW-1133">Transmembrane helix</keyword>
<keyword evidence="1" id="KW-0812">Transmembrane</keyword>
<dbReference type="EMBL" id="CAXAMM010012069">
    <property type="protein sequence ID" value="CAK9027849.1"/>
    <property type="molecule type" value="Genomic_DNA"/>
</dbReference>
<dbReference type="Proteomes" id="UP001642464">
    <property type="component" value="Unassembled WGS sequence"/>
</dbReference>
<gene>
    <name evidence="2" type="ORF">SCF082_LOCUS18111</name>
</gene>
<keyword evidence="3" id="KW-1185">Reference proteome</keyword>
<organism evidence="2 3">
    <name type="scientific">Durusdinium trenchii</name>
    <dbReference type="NCBI Taxonomy" id="1381693"/>
    <lineage>
        <taxon>Eukaryota</taxon>
        <taxon>Sar</taxon>
        <taxon>Alveolata</taxon>
        <taxon>Dinophyceae</taxon>
        <taxon>Suessiales</taxon>
        <taxon>Symbiodiniaceae</taxon>
        <taxon>Durusdinium</taxon>
    </lineage>
</organism>
<feature type="transmembrane region" description="Helical" evidence="1">
    <location>
        <begin position="125"/>
        <end position="144"/>
    </location>
</feature>